<dbReference type="PROSITE" id="PS50038">
    <property type="entry name" value="FZ"/>
    <property type="match status" value="1"/>
</dbReference>
<feature type="compositionally biased region" description="Low complexity" evidence="10">
    <location>
        <begin position="953"/>
        <end position="966"/>
    </location>
</feature>
<proteinExistence type="inferred from homology"/>
<feature type="region of interest" description="Disordered" evidence="10">
    <location>
        <begin position="946"/>
        <end position="1013"/>
    </location>
</feature>
<feature type="transmembrane region" description="Helical" evidence="11">
    <location>
        <begin position="1033"/>
        <end position="1051"/>
    </location>
</feature>
<feature type="region of interest" description="Disordered" evidence="10">
    <location>
        <begin position="842"/>
        <end position="906"/>
    </location>
</feature>
<feature type="disulfide bond" evidence="9">
    <location>
        <begin position="109"/>
        <end position="133"/>
    </location>
</feature>
<dbReference type="SMART" id="SM00063">
    <property type="entry name" value="FRI"/>
    <property type="match status" value="1"/>
</dbReference>
<dbReference type="SUPFAM" id="SSF63501">
    <property type="entry name" value="Frizzled cysteine-rich domain"/>
    <property type="match status" value="1"/>
</dbReference>
<dbReference type="InterPro" id="IPR017981">
    <property type="entry name" value="GPCR_2-like_7TM"/>
</dbReference>
<evidence type="ECO:0000256" key="4">
    <source>
        <dbReference type="ARBA" id="ARBA00022692"/>
    </source>
</evidence>
<keyword evidence="8" id="KW-0675">Receptor</keyword>
<feature type="compositionally biased region" description="Basic residues" evidence="10">
    <location>
        <begin position="614"/>
        <end position="634"/>
    </location>
</feature>
<evidence type="ECO:0000256" key="10">
    <source>
        <dbReference type="SAM" id="MobiDB-lite"/>
    </source>
</evidence>
<dbReference type="GO" id="GO:0005615">
    <property type="term" value="C:extracellular space"/>
    <property type="evidence" value="ECO:0007669"/>
    <property type="project" value="TreeGrafter"/>
</dbReference>
<feature type="compositionally biased region" description="Low complexity" evidence="10">
    <location>
        <begin position="599"/>
        <end position="613"/>
    </location>
</feature>
<feature type="compositionally biased region" description="Low complexity" evidence="10">
    <location>
        <begin position="875"/>
        <end position="906"/>
    </location>
</feature>
<feature type="transmembrane region" description="Helical" evidence="11">
    <location>
        <begin position="312"/>
        <end position="338"/>
    </location>
</feature>
<dbReference type="InterPro" id="IPR036790">
    <property type="entry name" value="Frizzled_dom_sf"/>
</dbReference>
<evidence type="ECO:0000256" key="1">
    <source>
        <dbReference type="ARBA" id="ARBA00004141"/>
    </source>
</evidence>
<keyword evidence="16" id="KW-1185">Reference proteome</keyword>
<comment type="subcellular location">
    <subcellularLocation>
        <location evidence="1">Membrane</location>
        <topology evidence="1">Multi-pass membrane protein</topology>
    </subcellularLocation>
</comment>
<dbReference type="AlphaFoldDB" id="A0A8S1CHV5"/>
<evidence type="ECO:0000256" key="5">
    <source>
        <dbReference type="ARBA" id="ARBA00022989"/>
    </source>
</evidence>
<dbReference type="InterPro" id="IPR020067">
    <property type="entry name" value="Frizzled_dom"/>
</dbReference>
<keyword evidence="5 11" id="KW-1133">Transmembrane helix</keyword>
<comment type="similarity">
    <text evidence="2">Belongs to the G-protein coupled receptor Fz/Smo family.</text>
</comment>
<evidence type="ECO:0000256" key="11">
    <source>
        <dbReference type="SAM" id="Phobius"/>
    </source>
</evidence>
<dbReference type="SMART" id="SM01330">
    <property type="entry name" value="Frizzled"/>
    <property type="match status" value="1"/>
</dbReference>
<feature type="transmembrane region" description="Helical" evidence="11">
    <location>
        <begin position="358"/>
        <end position="375"/>
    </location>
</feature>
<feature type="domain" description="FZ" evidence="13">
    <location>
        <begin position="28"/>
        <end position="149"/>
    </location>
</feature>
<dbReference type="PANTHER" id="PTHR11309:SF99">
    <property type="entry name" value="FRIZZLED-4"/>
    <property type="match status" value="1"/>
</dbReference>
<evidence type="ECO:0000259" key="14">
    <source>
        <dbReference type="PROSITE" id="PS50261"/>
    </source>
</evidence>
<dbReference type="InterPro" id="IPR000539">
    <property type="entry name" value="Frizzled/Smoothened_7TM"/>
</dbReference>
<feature type="disulfide bond" evidence="9">
    <location>
        <begin position="33"/>
        <end position="94"/>
    </location>
</feature>
<dbReference type="GO" id="GO:0016020">
    <property type="term" value="C:membrane"/>
    <property type="evidence" value="ECO:0007669"/>
    <property type="project" value="UniProtKB-SubCell"/>
</dbReference>
<feature type="domain" description="G-protein coupled receptors family 2 profile 2" evidence="14">
    <location>
        <begin position="220"/>
        <end position="529"/>
    </location>
</feature>
<feature type="compositionally biased region" description="Basic and acidic residues" evidence="10">
    <location>
        <begin position="991"/>
        <end position="1012"/>
    </location>
</feature>
<keyword evidence="12" id="KW-0732">Signal</keyword>
<feature type="disulfide bond" evidence="9">
    <location>
        <begin position="105"/>
        <end position="146"/>
    </location>
</feature>
<keyword evidence="7 9" id="KW-1015">Disulfide bond</keyword>
<feature type="signal peptide" evidence="12">
    <location>
        <begin position="1"/>
        <end position="19"/>
    </location>
</feature>
<gene>
    <name evidence="15" type="ORF">CLODIP_2_CD12479</name>
</gene>
<dbReference type="PROSITE" id="PS50261">
    <property type="entry name" value="G_PROTEIN_RECEP_F2_4"/>
    <property type="match status" value="1"/>
</dbReference>
<feature type="chain" id="PRO_5035780723" description="Frizzled-4" evidence="12">
    <location>
        <begin position="20"/>
        <end position="1105"/>
    </location>
</feature>
<evidence type="ECO:0008006" key="17">
    <source>
        <dbReference type="Google" id="ProtNLM"/>
    </source>
</evidence>
<organism evidence="15 16">
    <name type="scientific">Cloeon dipterum</name>
    <dbReference type="NCBI Taxonomy" id="197152"/>
    <lineage>
        <taxon>Eukaryota</taxon>
        <taxon>Metazoa</taxon>
        <taxon>Ecdysozoa</taxon>
        <taxon>Arthropoda</taxon>
        <taxon>Hexapoda</taxon>
        <taxon>Insecta</taxon>
        <taxon>Pterygota</taxon>
        <taxon>Palaeoptera</taxon>
        <taxon>Ephemeroptera</taxon>
        <taxon>Pisciforma</taxon>
        <taxon>Baetidae</taxon>
        <taxon>Cloeon</taxon>
    </lineage>
</organism>
<feature type="transmembrane region" description="Helical" evidence="11">
    <location>
        <begin position="459"/>
        <end position="483"/>
    </location>
</feature>
<keyword evidence="3" id="KW-0217">Developmental protein</keyword>
<dbReference type="GO" id="GO:0035567">
    <property type="term" value="P:non-canonical Wnt signaling pathway"/>
    <property type="evidence" value="ECO:0007669"/>
    <property type="project" value="TreeGrafter"/>
</dbReference>
<protein>
    <recommendedName>
        <fullName evidence="17">Frizzled-4</fullName>
    </recommendedName>
</protein>
<dbReference type="PRINTS" id="PR00489">
    <property type="entry name" value="FRIZZLED"/>
</dbReference>
<evidence type="ECO:0000313" key="15">
    <source>
        <dbReference type="EMBL" id="CAB3364859.1"/>
    </source>
</evidence>
<keyword evidence="4 11" id="KW-0812">Transmembrane</keyword>
<evidence type="ECO:0000259" key="13">
    <source>
        <dbReference type="PROSITE" id="PS50038"/>
    </source>
</evidence>
<dbReference type="OrthoDB" id="5959102at2759"/>
<evidence type="ECO:0000256" key="7">
    <source>
        <dbReference type="ARBA" id="ARBA00023157"/>
    </source>
</evidence>
<evidence type="ECO:0000256" key="12">
    <source>
        <dbReference type="SAM" id="SignalP"/>
    </source>
</evidence>
<evidence type="ECO:0000256" key="3">
    <source>
        <dbReference type="ARBA" id="ARBA00022473"/>
    </source>
</evidence>
<reference evidence="15 16" key="1">
    <citation type="submission" date="2020-04" db="EMBL/GenBank/DDBJ databases">
        <authorList>
            <person name="Alioto T."/>
            <person name="Alioto T."/>
            <person name="Gomez Garrido J."/>
        </authorList>
    </citation>
    <scope>NUCLEOTIDE SEQUENCE [LARGE SCALE GENOMIC DNA]</scope>
</reference>
<dbReference type="Gene3D" id="1.10.2000.10">
    <property type="entry name" value="Frizzled cysteine-rich domain"/>
    <property type="match status" value="1"/>
</dbReference>
<dbReference type="GO" id="GO:0060070">
    <property type="term" value="P:canonical Wnt signaling pathway"/>
    <property type="evidence" value="ECO:0007669"/>
    <property type="project" value="TreeGrafter"/>
</dbReference>
<evidence type="ECO:0000313" key="16">
    <source>
        <dbReference type="Proteomes" id="UP000494165"/>
    </source>
</evidence>
<dbReference type="CDD" id="cd13951">
    <property type="entry name" value="7tmF_Frizzled_SMO"/>
    <property type="match status" value="1"/>
</dbReference>
<dbReference type="GO" id="GO:0004888">
    <property type="term" value="F:transmembrane signaling receptor activity"/>
    <property type="evidence" value="ECO:0007669"/>
    <property type="project" value="InterPro"/>
</dbReference>
<dbReference type="Proteomes" id="UP000494165">
    <property type="component" value="Unassembled WGS sequence"/>
</dbReference>
<comment type="caution">
    <text evidence="15">The sequence shown here is derived from an EMBL/GenBank/DDBJ whole genome shotgun (WGS) entry which is preliminary data.</text>
</comment>
<feature type="disulfide bond" evidence="9">
    <location>
        <begin position="41"/>
        <end position="87"/>
    </location>
</feature>
<dbReference type="EMBL" id="CADEPI010000018">
    <property type="protein sequence ID" value="CAB3364859.1"/>
    <property type="molecule type" value="Genomic_DNA"/>
</dbReference>
<dbReference type="InterPro" id="IPR047105">
    <property type="entry name" value="Frizzled-4/Mom-5_7TM"/>
</dbReference>
<feature type="transmembrane region" description="Helical" evidence="11">
    <location>
        <begin position="222"/>
        <end position="244"/>
    </location>
</feature>
<sequence>MGPLAALLLLLLGAPAARAYMATGIFEPAQRTCEPIRVNLCDKIGYNVTGFPNLVGHELQSDAETTLKTFAPLIKFGCSARLPFFLCSVYVPMCTEKVAEPIGPCRKLCESVKSRCQPVLTGVGLPWPTALQCHKFPKENNHQQMCMEGPNDPDGDADVSEEITTLPPPTTKQQILPNTPPGCGHLTPREAYVYINRTVPYCAVRCEAEVLFAKHDRRLAEVWLSIWAGLCFVSTLATVLTFLVDNSRFRYPERPAMFLALCYNLASVGWGVRAAAGRTAVACQTLPHPSTAGYLSVSVLLSHDGLANANCAVVFLLLYYFGMAALVWWVILCMSWFLCAARRVSHEVLVRYSSSSHLIAWGVPAAQTVAVLAFRFVDADELTGVCYVGSQNSRALQLCVLLPHCVYLFAGVFFLIVGMWTMPKSKAVGARPATVYVPNGGRGRLQAAEGRDPAQQEALLVRVGVLCFLCAVPQLCVVASLIYEVLHRDEWLKKTAMPSLWVFMVRLFMLLAAGVASIIWVWSARTPKRWHAFLQQLTRTPRKVEQHQQHAVPLKQLSKKGGDPSARYLIAIQQQTQIVHQQPLLVAGTQSSVVTPSIAASSQAQASGQSGPGKFHHTHTHFHHHHHHPRRHKSREGPPSLINCPSNIDKIRKMELPRGLMLFSLVLSVASGPVPQADVTILARMAEDKQICSFPPREMLVDKSKNGILRSCRMDLEEDLKNSSQTLEFAADNPTYLLCMGIYDLSIHVCQSKISSEALPNTPEAFNKLFTDDIRAENFCTDIANIEPVAASSNTTARWVTILSQNLATEAECTRICKPKSNHTNPLCNIIAWGRNILKKRESSNPVEKAPSTALSDEGLMQNGEPKEESAEPPTKSAETSPKSASPASTSSKTSAATSKSAMSSSAAGVAVGKTPSASPKIAGAAANATSAQSVSATATKDLITQASASQPTAEKTTSTTTTGKDTGNGASKTTSDFNDEDEEGYYPGDEYNKYKPVGDTEIPNDKGKNEDNAQLEGLMNPREGNVDDQSNFPSYFLTLVIICVVGYLVFHNKQKIFALVLEGRRGSNGSRRRPNSSNYRKLNTNLEEAITSPAPRSTNSHVIY</sequence>
<evidence type="ECO:0000256" key="9">
    <source>
        <dbReference type="PROSITE-ProRule" id="PRU00090"/>
    </source>
</evidence>
<accession>A0A8S1CHV5</accession>
<feature type="region of interest" description="Disordered" evidence="10">
    <location>
        <begin position="597"/>
        <end position="643"/>
    </location>
</feature>
<evidence type="ECO:0000256" key="2">
    <source>
        <dbReference type="ARBA" id="ARBA00008077"/>
    </source>
</evidence>
<dbReference type="PANTHER" id="PTHR11309">
    <property type="entry name" value="FRIZZLED"/>
    <property type="match status" value="1"/>
</dbReference>
<dbReference type="Gene3D" id="1.20.1070.10">
    <property type="entry name" value="Rhodopsin 7-helix transmembrane proteins"/>
    <property type="match status" value="1"/>
</dbReference>
<name>A0A8S1CHV5_9INSE</name>
<dbReference type="Pfam" id="PF01392">
    <property type="entry name" value="Fz"/>
    <property type="match status" value="1"/>
</dbReference>
<keyword evidence="6 11" id="KW-0472">Membrane</keyword>
<dbReference type="GO" id="GO:0017147">
    <property type="term" value="F:Wnt-protein binding"/>
    <property type="evidence" value="ECO:0007669"/>
    <property type="project" value="TreeGrafter"/>
</dbReference>
<evidence type="ECO:0000256" key="6">
    <source>
        <dbReference type="ARBA" id="ARBA00023136"/>
    </source>
</evidence>
<dbReference type="InterPro" id="IPR015526">
    <property type="entry name" value="Frizzled/SFRP"/>
</dbReference>
<dbReference type="Pfam" id="PF01534">
    <property type="entry name" value="Frizzled"/>
    <property type="match status" value="1"/>
</dbReference>
<feature type="transmembrane region" description="Helical" evidence="11">
    <location>
        <begin position="395"/>
        <end position="417"/>
    </location>
</feature>
<feature type="disulfide bond" evidence="9">
    <location>
        <begin position="78"/>
        <end position="116"/>
    </location>
</feature>
<feature type="transmembrane region" description="Helical" evidence="11">
    <location>
        <begin position="503"/>
        <end position="522"/>
    </location>
</feature>
<evidence type="ECO:0000256" key="8">
    <source>
        <dbReference type="ARBA" id="ARBA00023170"/>
    </source>
</evidence>